<evidence type="ECO:0000259" key="1">
    <source>
        <dbReference type="Pfam" id="PF13175"/>
    </source>
</evidence>
<organism evidence="2 3">
    <name type="scientific">Pseudomonas corrugata</name>
    <dbReference type="NCBI Taxonomy" id="47879"/>
    <lineage>
        <taxon>Bacteria</taxon>
        <taxon>Pseudomonadati</taxon>
        <taxon>Pseudomonadota</taxon>
        <taxon>Gammaproteobacteria</taxon>
        <taxon>Pseudomonadales</taxon>
        <taxon>Pseudomonadaceae</taxon>
        <taxon>Pseudomonas</taxon>
    </lineage>
</organism>
<dbReference type="PIRSF" id="PIRSF034888">
    <property type="entry name" value="P-loop_UCP034888"/>
    <property type="match status" value="1"/>
</dbReference>
<dbReference type="AlphaFoldDB" id="A0A7Y6DJX3"/>
<dbReference type="Gene3D" id="3.40.50.300">
    <property type="entry name" value="P-loop containing nucleotide triphosphate hydrolases"/>
    <property type="match status" value="2"/>
</dbReference>
<dbReference type="InterPro" id="IPR041685">
    <property type="entry name" value="AAA_GajA/Old/RecF-like"/>
</dbReference>
<dbReference type="Proteomes" id="UP000536720">
    <property type="component" value="Unassembled WGS sequence"/>
</dbReference>
<reference evidence="2 3" key="1">
    <citation type="journal article" date="2020" name="Front. Plant Sci.">
        <title>Isolation of Rhizosphere Bacteria That Improve Quality and Water Stress Tolerance in Greenhouse Ornamentals.</title>
        <authorList>
            <person name="Nordstedt N.P."/>
            <person name="Jones M.L."/>
        </authorList>
    </citation>
    <scope>NUCLEOTIDE SEQUENCE [LARGE SCALE GENOMIC DNA]</scope>
    <source>
        <strain evidence="2 3">C7D2</strain>
    </source>
</reference>
<protein>
    <submittedName>
        <fullName evidence="2">AAA family ATPase</fullName>
    </submittedName>
</protein>
<proteinExistence type="predicted"/>
<dbReference type="Pfam" id="PF13175">
    <property type="entry name" value="AAA_15"/>
    <property type="match status" value="1"/>
</dbReference>
<comment type="caution">
    <text evidence="2">The sequence shown here is derived from an EMBL/GenBank/DDBJ whole genome shotgun (WGS) entry which is preliminary data.</text>
</comment>
<dbReference type="EMBL" id="JABFMR010000050">
    <property type="protein sequence ID" value="NUT90132.1"/>
    <property type="molecule type" value="Genomic_DNA"/>
</dbReference>
<accession>A0A7Y6DJX3</accession>
<dbReference type="InterPro" id="IPR051396">
    <property type="entry name" value="Bact_Antivir_Def_Nuclease"/>
</dbReference>
<evidence type="ECO:0000313" key="2">
    <source>
        <dbReference type="EMBL" id="NUT90132.1"/>
    </source>
</evidence>
<dbReference type="InterPro" id="IPR027417">
    <property type="entry name" value="P-loop_NTPase"/>
</dbReference>
<sequence length="499" mass="57058">MSLVNLELENFKKFSNLSLDLSQPITLIYGENSSGKTSAIRALLSLMQTFSIQNKHHMLNAHGEYVDIGFYKDYIKDHNTKNRLGIAFTSDDFDTLHAKRTRSRKILTTHKLCYDYDADSSQSRLSSFTETVTHSKLSELIPKIHSSYGIEDFTDTVEAFKFSRLKTRSYFNYSVHPLAYLAIYQAWDRYSKNIDNIIQRRPKTVHLQQKFAIQATQQSSYDESENIGRHIFRRSMDQIDRLFSSLYYLGPLRMTPFRSYKISTQTSSVGINGENTPIALSRLHSMAQKDKSAKKLSKQKFENFTSWFEMIFPGRSVSAEPNEDVVRLKINNSERSDSIADVGFGFSQVLPILVQAAAMDPGETLIIEQPELHLHPRAQVAFANFLTAASRQGIKFIIETHSEHILKGLQLNISNTTSKAKGHKEDLNLSCDSLKIYYFHKDDSHDLMKLNQWGEIEGGWPSGFFDESYHISSKIVRNKIKGMSASRGQTKPRSPEDKK</sequence>
<dbReference type="PANTHER" id="PTHR43581">
    <property type="entry name" value="ATP/GTP PHOSPHATASE"/>
    <property type="match status" value="1"/>
</dbReference>
<feature type="domain" description="Endonuclease GajA/Old nuclease/RecF-like AAA" evidence="1">
    <location>
        <begin position="1"/>
        <end position="405"/>
    </location>
</feature>
<evidence type="ECO:0000313" key="3">
    <source>
        <dbReference type="Proteomes" id="UP000536720"/>
    </source>
</evidence>
<dbReference type="InterPro" id="IPR014592">
    <property type="entry name" value="P-loop_UCP034888"/>
</dbReference>
<dbReference type="PANTHER" id="PTHR43581:SF2">
    <property type="entry name" value="EXCINUCLEASE ATPASE SUBUNIT"/>
    <property type="match status" value="1"/>
</dbReference>
<gene>
    <name evidence="2" type="ORF">HNO91_27235</name>
</gene>
<dbReference type="SUPFAM" id="SSF52540">
    <property type="entry name" value="P-loop containing nucleoside triphosphate hydrolases"/>
    <property type="match status" value="1"/>
</dbReference>
<name>A0A7Y6DJX3_9PSED</name>
<dbReference type="RefSeq" id="WP_175364178.1">
    <property type="nucleotide sequence ID" value="NZ_JABFMR010000050.1"/>
</dbReference>